<reference evidence="1" key="1">
    <citation type="journal article" date="2020" name="Stud. Mycol.">
        <title>101 Dothideomycetes genomes: a test case for predicting lifestyles and emergence of pathogens.</title>
        <authorList>
            <person name="Haridas S."/>
            <person name="Albert R."/>
            <person name="Binder M."/>
            <person name="Bloem J."/>
            <person name="Labutti K."/>
            <person name="Salamov A."/>
            <person name="Andreopoulos B."/>
            <person name="Baker S."/>
            <person name="Barry K."/>
            <person name="Bills G."/>
            <person name="Bluhm B."/>
            <person name="Cannon C."/>
            <person name="Castanera R."/>
            <person name="Culley D."/>
            <person name="Daum C."/>
            <person name="Ezra D."/>
            <person name="Gonzalez J."/>
            <person name="Henrissat B."/>
            <person name="Kuo A."/>
            <person name="Liang C."/>
            <person name="Lipzen A."/>
            <person name="Lutzoni F."/>
            <person name="Magnuson J."/>
            <person name="Mondo S."/>
            <person name="Nolan M."/>
            <person name="Ohm R."/>
            <person name="Pangilinan J."/>
            <person name="Park H.-J."/>
            <person name="Ramirez L."/>
            <person name="Alfaro M."/>
            <person name="Sun H."/>
            <person name="Tritt A."/>
            <person name="Yoshinaga Y."/>
            <person name="Zwiers L.-H."/>
            <person name="Turgeon B."/>
            <person name="Goodwin S."/>
            <person name="Spatafora J."/>
            <person name="Crous P."/>
            <person name="Grigoriev I."/>
        </authorList>
    </citation>
    <scope>NUCLEOTIDE SEQUENCE</scope>
    <source>
        <strain evidence="1">CBS 119687</strain>
    </source>
</reference>
<organism evidence="1 2">
    <name type="scientific">Dothidotthia symphoricarpi CBS 119687</name>
    <dbReference type="NCBI Taxonomy" id="1392245"/>
    <lineage>
        <taxon>Eukaryota</taxon>
        <taxon>Fungi</taxon>
        <taxon>Dikarya</taxon>
        <taxon>Ascomycota</taxon>
        <taxon>Pezizomycotina</taxon>
        <taxon>Dothideomycetes</taxon>
        <taxon>Pleosporomycetidae</taxon>
        <taxon>Pleosporales</taxon>
        <taxon>Dothidotthiaceae</taxon>
        <taxon>Dothidotthia</taxon>
    </lineage>
</organism>
<dbReference type="OrthoDB" id="4338954at2759"/>
<proteinExistence type="predicted"/>
<name>A0A6A6A3L7_9PLEO</name>
<evidence type="ECO:0000313" key="2">
    <source>
        <dbReference type="Proteomes" id="UP000799771"/>
    </source>
</evidence>
<sequence>MSFRIAPFLRQRLFTTSTRARTAIPMESVTASQFASTANVVPKLGRIAKWYLPSMAAIAIGFGVTNALHEVNRKAHMVLELTQEEKNQQLMNLYGERSSLEDMERAFAGLETTPVNAKDRAKLLEEAYGDRASIKDLEKAMELYEVQ</sequence>
<protein>
    <submittedName>
        <fullName evidence="1">Uncharacterized protein</fullName>
    </submittedName>
</protein>
<dbReference type="EMBL" id="ML977514">
    <property type="protein sequence ID" value="KAF2126146.1"/>
    <property type="molecule type" value="Genomic_DNA"/>
</dbReference>
<evidence type="ECO:0000313" key="1">
    <source>
        <dbReference type="EMBL" id="KAF2126146.1"/>
    </source>
</evidence>
<dbReference type="GeneID" id="54404634"/>
<dbReference type="Proteomes" id="UP000799771">
    <property type="component" value="Unassembled WGS sequence"/>
</dbReference>
<keyword evidence="2" id="KW-1185">Reference proteome</keyword>
<dbReference type="AlphaFoldDB" id="A0A6A6A3L7"/>
<dbReference type="RefSeq" id="XP_033520538.1">
    <property type="nucleotide sequence ID" value="XM_033664202.1"/>
</dbReference>
<accession>A0A6A6A3L7</accession>
<gene>
    <name evidence="1" type="ORF">P153DRAFT_298123</name>
</gene>